<evidence type="ECO:0000256" key="1">
    <source>
        <dbReference type="SAM" id="SignalP"/>
    </source>
</evidence>
<dbReference type="Proteomes" id="UP001597097">
    <property type="component" value="Unassembled WGS sequence"/>
</dbReference>
<proteinExistence type="predicted"/>
<feature type="chain" id="PRO_5047266144" description="Secreted protein" evidence="1">
    <location>
        <begin position="25"/>
        <end position="307"/>
    </location>
</feature>
<evidence type="ECO:0000313" key="3">
    <source>
        <dbReference type="Proteomes" id="UP001597097"/>
    </source>
</evidence>
<feature type="signal peptide" evidence="1">
    <location>
        <begin position="1"/>
        <end position="24"/>
    </location>
</feature>
<reference evidence="3" key="1">
    <citation type="journal article" date="2019" name="Int. J. Syst. Evol. Microbiol.">
        <title>The Global Catalogue of Microorganisms (GCM) 10K type strain sequencing project: providing services to taxonomists for standard genome sequencing and annotation.</title>
        <authorList>
            <consortium name="The Broad Institute Genomics Platform"/>
            <consortium name="The Broad Institute Genome Sequencing Center for Infectious Disease"/>
            <person name="Wu L."/>
            <person name="Ma J."/>
        </authorList>
    </citation>
    <scope>NUCLEOTIDE SEQUENCE [LARGE SCALE GENOMIC DNA]</scope>
    <source>
        <strain evidence="3">CGMCC 1.15399</strain>
    </source>
</reference>
<dbReference type="EMBL" id="JBHUCM010000067">
    <property type="protein sequence ID" value="MFD1546515.1"/>
    <property type="molecule type" value="Genomic_DNA"/>
</dbReference>
<comment type="caution">
    <text evidence="2">The sequence shown here is derived from an EMBL/GenBank/DDBJ whole genome shotgun (WGS) entry which is preliminary data.</text>
</comment>
<evidence type="ECO:0000313" key="2">
    <source>
        <dbReference type="EMBL" id="MFD1546515.1"/>
    </source>
</evidence>
<sequence>MKKLLSAIVAAAITLVTLPSGTGAAETSRASASECGSISEQQAAIHKFVRLTKDRLKLSISAHDYEVQDYGEGCIVKPRGSAPVTVNVATDASGRKTVTGQTDTPTPSAIQADGNVTTQAETQWQQPQCWGPFEDAARVGIMQPYCFQWGIMNYVGATRWNYAARVYATCGAREGGPDFWQVYACSVGARPSATSAPMVLNDYSPRGSTTLSGCGSIPLNITAGPVSAGTSLQTCEKLALETSPSPTWPQMEVRWIGTSYWSRDKRETGFLLGIGVPIGGTPMFSLSWTLDVGPCSLPPGPAPYCAL</sequence>
<evidence type="ECO:0008006" key="4">
    <source>
        <dbReference type="Google" id="ProtNLM"/>
    </source>
</evidence>
<protein>
    <recommendedName>
        <fullName evidence="4">Secreted protein</fullName>
    </recommendedName>
</protein>
<gene>
    <name evidence="2" type="ORF">ACFSJ0_56430</name>
</gene>
<keyword evidence="1" id="KW-0732">Signal</keyword>
<name>A0ABW4GUF1_9ACTN</name>
<organism evidence="2 3">
    <name type="scientific">Nonomuraea guangzhouensis</name>
    <dbReference type="NCBI Taxonomy" id="1291555"/>
    <lineage>
        <taxon>Bacteria</taxon>
        <taxon>Bacillati</taxon>
        <taxon>Actinomycetota</taxon>
        <taxon>Actinomycetes</taxon>
        <taxon>Streptosporangiales</taxon>
        <taxon>Streptosporangiaceae</taxon>
        <taxon>Nonomuraea</taxon>
    </lineage>
</organism>
<accession>A0ABW4GUF1</accession>
<dbReference type="RefSeq" id="WP_219527605.1">
    <property type="nucleotide sequence ID" value="NZ_JAHKRM010000002.1"/>
</dbReference>
<keyword evidence="3" id="KW-1185">Reference proteome</keyword>